<dbReference type="InterPro" id="IPR035965">
    <property type="entry name" value="PAS-like_dom_sf"/>
</dbReference>
<protein>
    <recommendedName>
        <fullName evidence="1">PAS domain-containing protein</fullName>
    </recommendedName>
</protein>
<organism evidence="2 3">
    <name type="scientific">Paraburkholderia domus</name>
    <dbReference type="NCBI Taxonomy" id="2793075"/>
    <lineage>
        <taxon>Bacteria</taxon>
        <taxon>Pseudomonadati</taxon>
        <taxon>Pseudomonadota</taxon>
        <taxon>Betaproteobacteria</taxon>
        <taxon>Burkholderiales</taxon>
        <taxon>Burkholderiaceae</taxon>
        <taxon>Paraburkholderia</taxon>
    </lineage>
</organism>
<proteinExistence type="predicted"/>
<dbReference type="InterPro" id="IPR013767">
    <property type="entry name" value="PAS_fold"/>
</dbReference>
<comment type="caution">
    <text evidence="2">The sequence shown here is derived from an EMBL/GenBank/DDBJ whole genome shotgun (WGS) entry which is preliminary data.</text>
</comment>
<dbReference type="Pfam" id="PF00989">
    <property type="entry name" value="PAS"/>
    <property type="match status" value="1"/>
</dbReference>
<dbReference type="InterPro" id="IPR000014">
    <property type="entry name" value="PAS"/>
</dbReference>
<evidence type="ECO:0000313" key="3">
    <source>
        <dbReference type="Proteomes" id="UP000675121"/>
    </source>
</evidence>
<dbReference type="AlphaFoldDB" id="A0A9N8N9Y8"/>
<dbReference type="PROSITE" id="PS50112">
    <property type="entry name" value="PAS"/>
    <property type="match status" value="1"/>
</dbReference>
<reference evidence="2" key="1">
    <citation type="submission" date="2021-02" db="EMBL/GenBank/DDBJ databases">
        <authorList>
            <person name="Vanwijnsberghe S."/>
        </authorList>
    </citation>
    <scope>NUCLEOTIDE SEQUENCE</scope>
    <source>
        <strain evidence="2">R-70211</strain>
    </source>
</reference>
<name>A0A9N8N9Y8_9BURK</name>
<evidence type="ECO:0000259" key="1">
    <source>
        <dbReference type="PROSITE" id="PS50112"/>
    </source>
</evidence>
<dbReference type="GO" id="GO:0006355">
    <property type="term" value="P:regulation of DNA-templated transcription"/>
    <property type="evidence" value="ECO:0007669"/>
    <property type="project" value="InterPro"/>
</dbReference>
<dbReference type="EMBL" id="CAJNAS010000021">
    <property type="protein sequence ID" value="CAE6947937.1"/>
    <property type="molecule type" value="Genomic_DNA"/>
</dbReference>
<gene>
    <name evidence="2" type="ORF">R70211_06086</name>
</gene>
<keyword evidence="3" id="KW-1185">Reference proteome</keyword>
<dbReference type="SUPFAM" id="SSF55785">
    <property type="entry name" value="PYP-like sensor domain (PAS domain)"/>
    <property type="match status" value="1"/>
</dbReference>
<dbReference type="CDD" id="cd00130">
    <property type="entry name" value="PAS"/>
    <property type="match status" value="1"/>
</dbReference>
<evidence type="ECO:0000313" key="2">
    <source>
        <dbReference type="EMBL" id="CAE6947937.1"/>
    </source>
</evidence>
<dbReference type="Gene3D" id="3.30.450.20">
    <property type="entry name" value="PAS domain"/>
    <property type="match status" value="1"/>
</dbReference>
<sequence length="106" mass="11880">MGMCAPQMIRPTGRPACAESGRLRALTVNSKAKSPEIELEPCKQLSTLTHRLFRQVVEAAPSAMVMADGDGLIVLVNAQTEKIFGYSREELFGRTHCRRCRFQTRR</sequence>
<feature type="domain" description="PAS" evidence="1">
    <location>
        <begin position="49"/>
        <end position="95"/>
    </location>
</feature>
<dbReference type="Proteomes" id="UP000675121">
    <property type="component" value="Unassembled WGS sequence"/>
</dbReference>
<dbReference type="NCBIfam" id="TIGR00229">
    <property type="entry name" value="sensory_box"/>
    <property type="match status" value="1"/>
</dbReference>
<accession>A0A9N8N9Y8</accession>